<dbReference type="AlphaFoldDB" id="A0A9P6FRS1"/>
<evidence type="ECO:0000259" key="7">
    <source>
        <dbReference type="PROSITE" id="PS51328"/>
    </source>
</evidence>
<dbReference type="SUPFAM" id="SSF49899">
    <property type="entry name" value="Concanavalin A-like lectins/glucanases"/>
    <property type="match status" value="1"/>
</dbReference>
<proteinExistence type="predicted"/>
<reference evidence="8" key="1">
    <citation type="journal article" date="2020" name="Fungal Divers.">
        <title>Resolving the Mortierellaceae phylogeny through synthesis of multi-gene phylogenetics and phylogenomics.</title>
        <authorList>
            <person name="Vandepol N."/>
            <person name="Liber J."/>
            <person name="Desiro A."/>
            <person name="Na H."/>
            <person name="Kennedy M."/>
            <person name="Barry K."/>
            <person name="Grigoriev I.V."/>
            <person name="Miller A.N."/>
            <person name="O'Donnell K."/>
            <person name="Stajich J.E."/>
            <person name="Bonito G."/>
        </authorList>
    </citation>
    <scope>NUCLEOTIDE SEQUENCE</scope>
    <source>
        <strain evidence="8">KOD1015</strain>
    </source>
</reference>
<evidence type="ECO:0000313" key="9">
    <source>
        <dbReference type="Proteomes" id="UP000780801"/>
    </source>
</evidence>
<gene>
    <name evidence="8" type="ORF">BGW38_003184</name>
</gene>
<evidence type="ECO:0000256" key="5">
    <source>
        <dbReference type="ARBA" id="ARBA00023136"/>
    </source>
</evidence>
<keyword evidence="4 6" id="KW-1133">Transmembrane helix</keyword>
<dbReference type="GO" id="GO:0030134">
    <property type="term" value="C:COPII-coated ER to Golgi transport vesicle"/>
    <property type="evidence" value="ECO:0007669"/>
    <property type="project" value="TreeGrafter"/>
</dbReference>
<dbReference type="EMBL" id="JAABOA010002191">
    <property type="protein sequence ID" value="KAF9580244.1"/>
    <property type="molecule type" value="Genomic_DNA"/>
</dbReference>
<accession>A0A9P6FRS1</accession>
<dbReference type="PANTHER" id="PTHR12223:SF45">
    <property type="entry name" value="RE50040P"/>
    <property type="match status" value="1"/>
</dbReference>
<dbReference type="GO" id="GO:0005793">
    <property type="term" value="C:endoplasmic reticulum-Golgi intermediate compartment"/>
    <property type="evidence" value="ECO:0007669"/>
    <property type="project" value="TreeGrafter"/>
</dbReference>
<dbReference type="GO" id="GO:0006888">
    <property type="term" value="P:endoplasmic reticulum to Golgi vesicle-mediated transport"/>
    <property type="evidence" value="ECO:0007669"/>
    <property type="project" value="TreeGrafter"/>
</dbReference>
<keyword evidence="5 6" id="KW-0472">Membrane</keyword>
<dbReference type="GO" id="GO:0005537">
    <property type="term" value="F:D-mannose binding"/>
    <property type="evidence" value="ECO:0007669"/>
    <property type="project" value="TreeGrafter"/>
</dbReference>
<comment type="subcellular location">
    <subcellularLocation>
        <location evidence="1">Membrane</location>
        <topology evidence="1">Single-pass type I membrane protein</topology>
    </subcellularLocation>
</comment>
<feature type="transmembrane region" description="Helical" evidence="6">
    <location>
        <begin position="123"/>
        <end position="143"/>
    </location>
</feature>
<evidence type="ECO:0000256" key="2">
    <source>
        <dbReference type="ARBA" id="ARBA00022692"/>
    </source>
</evidence>
<dbReference type="GO" id="GO:0000139">
    <property type="term" value="C:Golgi membrane"/>
    <property type="evidence" value="ECO:0007669"/>
    <property type="project" value="TreeGrafter"/>
</dbReference>
<dbReference type="InterPro" id="IPR051136">
    <property type="entry name" value="Intracellular_Lectin-GPT"/>
</dbReference>
<dbReference type="Pfam" id="PF03388">
    <property type="entry name" value="Lectin_leg-like"/>
    <property type="match status" value="1"/>
</dbReference>
<evidence type="ECO:0000256" key="3">
    <source>
        <dbReference type="ARBA" id="ARBA00022729"/>
    </source>
</evidence>
<evidence type="ECO:0000256" key="4">
    <source>
        <dbReference type="ARBA" id="ARBA00022989"/>
    </source>
</evidence>
<evidence type="ECO:0000256" key="6">
    <source>
        <dbReference type="SAM" id="Phobius"/>
    </source>
</evidence>
<keyword evidence="3" id="KW-0732">Signal</keyword>
<comment type="caution">
    <text evidence="8">The sequence shown here is derived from an EMBL/GenBank/DDBJ whole genome shotgun (WGS) entry which is preliminary data.</text>
</comment>
<dbReference type="Gene3D" id="2.60.120.200">
    <property type="match status" value="1"/>
</dbReference>
<evidence type="ECO:0000313" key="8">
    <source>
        <dbReference type="EMBL" id="KAF9580244.1"/>
    </source>
</evidence>
<dbReference type="InterPro" id="IPR005052">
    <property type="entry name" value="Lectin_leg"/>
</dbReference>
<name>A0A9P6FRS1_9FUNG</name>
<dbReference type="GO" id="GO:0005789">
    <property type="term" value="C:endoplasmic reticulum membrane"/>
    <property type="evidence" value="ECO:0007669"/>
    <property type="project" value="TreeGrafter"/>
</dbReference>
<feature type="domain" description="L-type lectin-like" evidence="7">
    <location>
        <begin position="1"/>
        <end position="101"/>
    </location>
</feature>
<dbReference type="PANTHER" id="PTHR12223">
    <property type="entry name" value="VESICULAR MANNOSE-BINDING LECTIN"/>
    <property type="match status" value="1"/>
</dbReference>
<organism evidence="8 9">
    <name type="scientific">Lunasporangiospora selenospora</name>
    <dbReference type="NCBI Taxonomy" id="979761"/>
    <lineage>
        <taxon>Eukaryota</taxon>
        <taxon>Fungi</taxon>
        <taxon>Fungi incertae sedis</taxon>
        <taxon>Mucoromycota</taxon>
        <taxon>Mortierellomycotina</taxon>
        <taxon>Mortierellomycetes</taxon>
        <taxon>Mortierellales</taxon>
        <taxon>Mortierellaceae</taxon>
        <taxon>Lunasporangiospora</taxon>
    </lineage>
</organism>
<dbReference type="InterPro" id="IPR013320">
    <property type="entry name" value="ConA-like_dom_sf"/>
</dbReference>
<sequence length="157" mass="17469">MAMMGDGRTAYDSATDGRTNRLAFCESDFRNKNVPTKGRISYYRETGELVFKLQTKAWDQWDDCFSLTGVKIPQVAYLGFTSVTGEVHDNHDIISVTTTTLGKAIAATKAKNTAVPPQKKSGVMWYFQALAACGVFVALVMAFKMSRKSNNNNMKRF</sequence>
<keyword evidence="2 6" id="KW-0812">Transmembrane</keyword>
<dbReference type="PROSITE" id="PS51328">
    <property type="entry name" value="L_LECTIN_LIKE"/>
    <property type="match status" value="1"/>
</dbReference>
<dbReference type="Proteomes" id="UP000780801">
    <property type="component" value="Unassembled WGS sequence"/>
</dbReference>
<keyword evidence="9" id="KW-1185">Reference proteome</keyword>
<evidence type="ECO:0000256" key="1">
    <source>
        <dbReference type="ARBA" id="ARBA00004479"/>
    </source>
</evidence>
<dbReference type="OrthoDB" id="270293at2759"/>
<protein>
    <recommendedName>
        <fullName evidence="7">L-type lectin-like domain-containing protein</fullName>
    </recommendedName>
</protein>